<protein>
    <submittedName>
        <fullName evidence="3">Uncharacterized protein</fullName>
    </submittedName>
</protein>
<feature type="transmembrane region" description="Helical" evidence="2">
    <location>
        <begin position="40"/>
        <end position="64"/>
    </location>
</feature>
<accession>A0A6G1PT63</accession>
<evidence type="ECO:0000256" key="1">
    <source>
        <dbReference type="SAM" id="MobiDB-lite"/>
    </source>
</evidence>
<proteinExistence type="predicted"/>
<feature type="region of interest" description="Disordered" evidence="1">
    <location>
        <begin position="94"/>
        <end position="135"/>
    </location>
</feature>
<organism evidence="3 4">
    <name type="scientific">Channa argus</name>
    <name type="common">Northern snakehead</name>
    <name type="synonym">Ophicephalus argus</name>
    <dbReference type="NCBI Taxonomy" id="215402"/>
    <lineage>
        <taxon>Eukaryota</taxon>
        <taxon>Metazoa</taxon>
        <taxon>Chordata</taxon>
        <taxon>Craniata</taxon>
        <taxon>Vertebrata</taxon>
        <taxon>Euteleostomi</taxon>
        <taxon>Actinopterygii</taxon>
        <taxon>Neopterygii</taxon>
        <taxon>Teleostei</taxon>
        <taxon>Neoteleostei</taxon>
        <taxon>Acanthomorphata</taxon>
        <taxon>Anabantaria</taxon>
        <taxon>Anabantiformes</taxon>
        <taxon>Channoidei</taxon>
        <taxon>Channidae</taxon>
        <taxon>Channa</taxon>
    </lineage>
</organism>
<reference evidence="4" key="2">
    <citation type="submission" date="2019-02" db="EMBL/GenBank/DDBJ databases">
        <title>Opniocepnalus argus Var Kimnra genome.</title>
        <authorList>
            <person name="Zhou C."/>
            <person name="Xiao S."/>
        </authorList>
    </citation>
    <scope>NUCLEOTIDE SEQUENCE [LARGE SCALE GENOMIC DNA]</scope>
</reference>
<dbReference type="AlphaFoldDB" id="A0A6G1PT63"/>
<dbReference type="EMBL" id="CM015719">
    <property type="protein sequence ID" value="KAF3693373.1"/>
    <property type="molecule type" value="Genomic_DNA"/>
</dbReference>
<evidence type="ECO:0000256" key="2">
    <source>
        <dbReference type="SAM" id="Phobius"/>
    </source>
</evidence>
<sequence length="189" mass="21255">MDLRQFGAKEVELLSIPPHCHPVSDHPPPPLNSTRRSPEVSAAIFLLSFLSLPLLLSCLVSLFLSQASTLPSSLPPLPHFRFALLVASCEQREATPRGPRRAKAQANKRRRALSERFETEEGVNVQRGREEGSLKEVTREAEMMQKEQCTQMELHQKEDGGSRQGQGWTLCSICFVQRCSHYPEHRGAE</sequence>
<keyword evidence="2" id="KW-0812">Transmembrane</keyword>
<keyword evidence="4" id="KW-1185">Reference proteome</keyword>
<name>A0A6G1PT63_CHAAH</name>
<keyword evidence="2" id="KW-1133">Transmembrane helix</keyword>
<gene>
    <name evidence="3" type="ORF">EXN66_Car009049</name>
</gene>
<keyword evidence="2" id="KW-0472">Membrane</keyword>
<evidence type="ECO:0000313" key="3">
    <source>
        <dbReference type="EMBL" id="KAF3693373.1"/>
    </source>
</evidence>
<dbReference type="Proteomes" id="UP000503349">
    <property type="component" value="Chromosome 8"/>
</dbReference>
<reference evidence="3 4" key="1">
    <citation type="submission" date="2019-02" db="EMBL/GenBank/DDBJ databases">
        <title>Opniocepnalus argus genome.</title>
        <authorList>
            <person name="Zhou C."/>
            <person name="Xiao S."/>
        </authorList>
    </citation>
    <scope>NUCLEOTIDE SEQUENCE [LARGE SCALE GENOMIC DNA]</scope>
    <source>
        <strain evidence="3">OARG1902GOOAL</strain>
        <tissue evidence="3">Muscle</tissue>
    </source>
</reference>
<evidence type="ECO:0000313" key="4">
    <source>
        <dbReference type="Proteomes" id="UP000503349"/>
    </source>
</evidence>
<feature type="compositionally biased region" description="Basic residues" evidence="1">
    <location>
        <begin position="98"/>
        <end position="111"/>
    </location>
</feature>